<keyword evidence="3" id="KW-1185">Reference proteome</keyword>
<protein>
    <recommendedName>
        <fullName evidence="4">Outer membrane protein beta-barrel domain-containing protein</fullName>
    </recommendedName>
</protein>
<proteinExistence type="predicted"/>
<evidence type="ECO:0000256" key="1">
    <source>
        <dbReference type="SAM" id="SignalP"/>
    </source>
</evidence>
<dbReference type="EMBL" id="BAABRV010000003">
    <property type="protein sequence ID" value="GAA5533202.1"/>
    <property type="molecule type" value="Genomic_DNA"/>
</dbReference>
<organism evidence="2 3">
    <name type="scientific">Deinococcus aluminii</name>
    <dbReference type="NCBI Taxonomy" id="1656885"/>
    <lineage>
        <taxon>Bacteria</taxon>
        <taxon>Thermotogati</taxon>
        <taxon>Deinococcota</taxon>
        <taxon>Deinococci</taxon>
        <taxon>Deinococcales</taxon>
        <taxon>Deinococcaceae</taxon>
        <taxon>Deinococcus</taxon>
    </lineage>
</organism>
<evidence type="ECO:0000313" key="3">
    <source>
        <dbReference type="Proteomes" id="UP001404956"/>
    </source>
</evidence>
<feature type="chain" id="PRO_5045039180" description="Outer membrane protein beta-barrel domain-containing protein" evidence="1">
    <location>
        <begin position="21"/>
        <end position="139"/>
    </location>
</feature>
<evidence type="ECO:0008006" key="4">
    <source>
        <dbReference type="Google" id="ProtNLM"/>
    </source>
</evidence>
<sequence>MRRLKAVMVLAALMTGAAGAERFGVQAGVAAGGGLGLHVGVYGRVAGFGPVQAELRGTLDRTLSGQGGTRVGTDALLSMNLLLLRPYAGVGLSFPLNATGTTLHTTLGTRFPLPGPLDGFAEANFGRQNVYRVGAVFRF</sequence>
<reference evidence="2 3" key="1">
    <citation type="submission" date="2024-02" db="EMBL/GenBank/DDBJ databases">
        <title>Deinococcus aluminii NBRC 112889.</title>
        <authorList>
            <person name="Ichikawa N."/>
            <person name="Katano-Makiyama Y."/>
            <person name="Hidaka K."/>
        </authorList>
    </citation>
    <scope>NUCLEOTIDE SEQUENCE [LARGE SCALE GENOMIC DNA]</scope>
    <source>
        <strain evidence="2 3">NBRC 112889</strain>
    </source>
</reference>
<evidence type="ECO:0000313" key="2">
    <source>
        <dbReference type="EMBL" id="GAA5533202.1"/>
    </source>
</evidence>
<comment type="caution">
    <text evidence="2">The sequence shown here is derived from an EMBL/GenBank/DDBJ whole genome shotgun (WGS) entry which is preliminary data.</text>
</comment>
<accession>A0ABP9XCU4</accession>
<feature type="signal peptide" evidence="1">
    <location>
        <begin position="1"/>
        <end position="20"/>
    </location>
</feature>
<dbReference type="Proteomes" id="UP001404956">
    <property type="component" value="Unassembled WGS sequence"/>
</dbReference>
<name>A0ABP9XCU4_9DEIO</name>
<dbReference type="RefSeq" id="WP_345453004.1">
    <property type="nucleotide sequence ID" value="NZ_BAABRV010000003.1"/>
</dbReference>
<keyword evidence="1" id="KW-0732">Signal</keyword>
<gene>
    <name evidence="2" type="ORF">Dalu01_01601</name>
</gene>